<gene>
    <name evidence="2" type="ORF">LOKO_00187</name>
</gene>
<dbReference type="Pfam" id="PF01872">
    <property type="entry name" value="RibD_C"/>
    <property type="match status" value="1"/>
</dbReference>
<dbReference type="InterPro" id="IPR002734">
    <property type="entry name" value="RibDG_C"/>
</dbReference>
<dbReference type="InterPro" id="IPR024072">
    <property type="entry name" value="DHFR-like_dom_sf"/>
</dbReference>
<dbReference type="KEGG" id="hco:LOKO_00187"/>
<evidence type="ECO:0000259" key="1">
    <source>
        <dbReference type="Pfam" id="PF01872"/>
    </source>
</evidence>
<dbReference type="OrthoDB" id="2313602at2"/>
<protein>
    <recommendedName>
        <fullName evidence="1">Bacterial bifunctional deaminase-reductase C-terminal domain-containing protein</fullName>
    </recommendedName>
</protein>
<dbReference type="SUPFAM" id="SSF53597">
    <property type="entry name" value="Dihydrofolate reductase-like"/>
    <property type="match status" value="1"/>
</dbReference>
<dbReference type="STRING" id="507626.LOKO_00187"/>
<dbReference type="InterPro" id="IPR050765">
    <property type="entry name" value="Riboflavin_Biosynth_HTPR"/>
</dbReference>
<name>A0A0X8HB86_9GAMM</name>
<dbReference type="AlphaFoldDB" id="A0A0X8HB86"/>
<reference evidence="2 3" key="1">
    <citation type="journal article" date="2016" name="Genome Announc.">
        <title>Draft Genome Sequence of 'Halomonas chromatireducens' Strain AGD 8-3, a Haloalkaliphilic Chromate- and Selenite-Reducing Gammaproteobacterium.</title>
        <authorList>
            <person name="Sharko F.S."/>
            <person name="Shapovalova A.A."/>
            <person name="Tsygankova S.V."/>
            <person name="Komova A.V."/>
            <person name="Boulygina E.S."/>
            <person name="Teslyuk A.B."/>
            <person name="Gotovtsev P.M."/>
            <person name="Namsaraev Z.B."/>
            <person name="Khijniak T.V."/>
            <person name="Nedoluzhko A.V."/>
            <person name="Vasilov R.G."/>
        </authorList>
    </citation>
    <scope>NUCLEOTIDE SEQUENCE [LARGE SCALE GENOMIC DNA]</scope>
    <source>
        <strain evidence="2 3">AGD 8-3</strain>
    </source>
</reference>
<dbReference type="PATRIC" id="fig|507626.3.peg.182"/>
<dbReference type="Proteomes" id="UP000063387">
    <property type="component" value="Chromosome"/>
</dbReference>
<accession>A0A0X8HB86</accession>
<evidence type="ECO:0000313" key="3">
    <source>
        <dbReference type="Proteomes" id="UP000063387"/>
    </source>
</evidence>
<keyword evidence="3" id="KW-1185">Reference proteome</keyword>
<dbReference type="GO" id="GO:0008703">
    <property type="term" value="F:5-amino-6-(5-phosphoribosylamino)uracil reductase activity"/>
    <property type="evidence" value="ECO:0007669"/>
    <property type="project" value="InterPro"/>
</dbReference>
<dbReference type="PANTHER" id="PTHR38011">
    <property type="entry name" value="DIHYDROFOLATE REDUCTASE FAMILY PROTEIN (AFU_ORTHOLOGUE AFUA_8G06820)"/>
    <property type="match status" value="1"/>
</dbReference>
<feature type="domain" description="Bacterial bifunctional deaminase-reductase C-terminal" evidence="1">
    <location>
        <begin position="9"/>
        <end position="200"/>
    </location>
</feature>
<dbReference type="Gene3D" id="3.40.430.10">
    <property type="entry name" value="Dihydrofolate Reductase, subunit A"/>
    <property type="match status" value="1"/>
</dbReference>
<dbReference type="GO" id="GO:0009231">
    <property type="term" value="P:riboflavin biosynthetic process"/>
    <property type="evidence" value="ECO:0007669"/>
    <property type="project" value="InterPro"/>
</dbReference>
<reference evidence="2 3" key="2">
    <citation type="submission" date="2016-02" db="EMBL/GenBank/DDBJ databases">
        <authorList>
            <person name="Wen L."/>
            <person name="He K."/>
            <person name="Yang H."/>
        </authorList>
    </citation>
    <scope>NUCLEOTIDE SEQUENCE [LARGE SCALE GENOMIC DNA]</scope>
    <source>
        <strain evidence="2 3">AGD 8-3</strain>
    </source>
</reference>
<proteinExistence type="predicted"/>
<organism evidence="2 3">
    <name type="scientific">Halomonas chromatireducens</name>
    <dbReference type="NCBI Taxonomy" id="507626"/>
    <lineage>
        <taxon>Bacteria</taxon>
        <taxon>Pseudomonadati</taxon>
        <taxon>Pseudomonadota</taxon>
        <taxon>Gammaproteobacteria</taxon>
        <taxon>Oceanospirillales</taxon>
        <taxon>Halomonadaceae</taxon>
        <taxon>Halomonas</taxon>
    </lineage>
</organism>
<sequence>MSQLRVSCFSLSLDGFAAGPAQSLENPTGIGGLEIHDWMFRTETFRRSVLGEGGGETGVDDDFVTRGLENIGAWIIGRNMFGAERGPWRDDSWKGWWGDSPPFHAPVFVLTQHARDPIEMAGGTTFHFVADGIHAALGRAQDAAHGMDVRLGGGVATIQQYLRAQLVHELHLAITPVLLGEGERLFSGVDMRALGYQCVERIVTDRVLHVVLKRET</sequence>
<evidence type="ECO:0000313" key="2">
    <source>
        <dbReference type="EMBL" id="AMC99284.1"/>
    </source>
</evidence>
<dbReference type="PANTHER" id="PTHR38011:SF12">
    <property type="entry name" value="BIFUNCTIONAL DEAMINASE-REDUCTASE DOMAIN PROTEIN"/>
    <property type="match status" value="1"/>
</dbReference>
<dbReference type="EMBL" id="CP014226">
    <property type="protein sequence ID" value="AMC99284.1"/>
    <property type="molecule type" value="Genomic_DNA"/>
</dbReference>
<dbReference type="RefSeq" id="WP_066443798.1">
    <property type="nucleotide sequence ID" value="NZ_CP014226.1"/>
</dbReference>